<dbReference type="PROSITE" id="PS00061">
    <property type="entry name" value="ADH_SHORT"/>
    <property type="match status" value="1"/>
</dbReference>
<protein>
    <submittedName>
        <fullName evidence="3">SDR family NAD(P)-dependent oxidoreductase</fullName>
    </submittedName>
</protein>
<organism evidence="3 4">
    <name type="scientific">Paractinoplanes ovalisporus</name>
    <dbReference type="NCBI Taxonomy" id="2810368"/>
    <lineage>
        <taxon>Bacteria</taxon>
        <taxon>Bacillati</taxon>
        <taxon>Actinomycetota</taxon>
        <taxon>Actinomycetes</taxon>
        <taxon>Micromonosporales</taxon>
        <taxon>Micromonosporaceae</taxon>
        <taxon>Paractinoplanes</taxon>
    </lineage>
</organism>
<evidence type="ECO:0000256" key="1">
    <source>
        <dbReference type="ARBA" id="ARBA00006484"/>
    </source>
</evidence>
<dbReference type="InterPro" id="IPR002347">
    <property type="entry name" value="SDR_fam"/>
</dbReference>
<dbReference type="Pfam" id="PF00106">
    <property type="entry name" value="adh_short"/>
    <property type="match status" value="1"/>
</dbReference>
<evidence type="ECO:0000313" key="3">
    <source>
        <dbReference type="EMBL" id="MBM2618705.1"/>
    </source>
</evidence>
<keyword evidence="2" id="KW-0560">Oxidoreductase</keyword>
<dbReference type="PRINTS" id="PR00081">
    <property type="entry name" value="GDHRDH"/>
</dbReference>
<dbReference type="EMBL" id="JAENHP010000008">
    <property type="protein sequence ID" value="MBM2618705.1"/>
    <property type="molecule type" value="Genomic_DNA"/>
</dbReference>
<dbReference type="InterPro" id="IPR020904">
    <property type="entry name" value="Sc_DH/Rdtase_CS"/>
</dbReference>
<keyword evidence="4" id="KW-1185">Reference proteome</keyword>
<accession>A0ABS2AFV2</accession>
<comment type="caution">
    <text evidence="3">The sequence shown here is derived from an EMBL/GenBank/DDBJ whole genome shotgun (WGS) entry which is preliminary data.</text>
</comment>
<name>A0ABS2AFV2_9ACTN</name>
<dbReference type="PANTHER" id="PTHR24321">
    <property type="entry name" value="DEHYDROGENASES, SHORT CHAIN"/>
    <property type="match status" value="1"/>
</dbReference>
<comment type="similarity">
    <text evidence="1">Belongs to the short-chain dehydrogenases/reductases (SDR) family.</text>
</comment>
<reference evidence="3 4" key="1">
    <citation type="submission" date="2021-01" db="EMBL/GenBank/DDBJ databases">
        <title>Actinoplanes sp. nov. LDG1-06 isolated from lichen.</title>
        <authorList>
            <person name="Saeng-In P."/>
            <person name="Phongsopitanun W."/>
            <person name="Kanchanasin P."/>
            <person name="Yuki M."/>
            <person name="Kudo T."/>
            <person name="Ohkuma M."/>
            <person name="Tanasupawat S."/>
        </authorList>
    </citation>
    <scope>NUCLEOTIDE SEQUENCE [LARGE SCALE GENOMIC DNA]</scope>
    <source>
        <strain evidence="3 4">LDG1-06</strain>
    </source>
</reference>
<gene>
    <name evidence="3" type="ORF">JIG36_24405</name>
</gene>
<evidence type="ECO:0000313" key="4">
    <source>
        <dbReference type="Proteomes" id="UP000632138"/>
    </source>
</evidence>
<dbReference type="Proteomes" id="UP000632138">
    <property type="component" value="Unassembled WGS sequence"/>
</dbReference>
<dbReference type="SUPFAM" id="SSF51735">
    <property type="entry name" value="NAD(P)-binding Rossmann-fold domains"/>
    <property type="match status" value="1"/>
</dbReference>
<sequence length="231" mass="23531">MQNGRTALITGGTGGLGVATVEAFVADGWRVVTPVRADSVDKLPKGAIPLVANLTDETDVTTAVAAAVAAGDHSSPLRAVVNLVGGFASGPLIADAPWSGLEEQLKVNLRPTYLVTQAALPHLVDAGGGSVVCVSSRTALSPFPGGSAYAISKAAVLAFAASVALEYRSKNVRCNTVLPSVIDTPANRAAMPDADFAKWVRPEEIAPTILFLASEASAPTSGAQIPVYGRA</sequence>
<dbReference type="PANTHER" id="PTHR24321:SF8">
    <property type="entry name" value="ESTRADIOL 17-BETA-DEHYDROGENASE 8-RELATED"/>
    <property type="match status" value="1"/>
</dbReference>
<proteinExistence type="inferred from homology"/>
<dbReference type="Gene3D" id="3.40.50.720">
    <property type="entry name" value="NAD(P)-binding Rossmann-like Domain"/>
    <property type="match status" value="1"/>
</dbReference>
<dbReference type="InterPro" id="IPR036291">
    <property type="entry name" value="NAD(P)-bd_dom_sf"/>
</dbReference>
<evidence type="ECO:0000256" key="2">
    <source>
        <dbReference type="ARBA" id="ARBA00023002"/>
    </source>
</evidence>